<feature type="compositionally biased region" description="Basic and acidic residues" evidence="1">
    <location>
        <begin position="309"/>
        <end position="321"/>
    </location>
</feature>
<feature type="compositionally biased region" description="Basic and acidic residues" evidence="1">
    <location>
        <begin position="134"/>
        <end position="146"/>
    </location>
</feature>
<reference evidence="2 3" key="1">
    <citation type="journal article" date="2018" name="G3 (Bethesda)">
        <title>Phylogenetic and Phylogenomic Definition of Rhizopus Species.</title>
        <authorList>
            <person name="Gryganskyi A.P."/>
            <person name="Golan J."/>
            <person name="Dolatabadi S."/>
            <person name="Mondo S."/>
            <person name="Robb S."/>
            <person name="Idnurm A."/>
            <person name="Muszewska A."/>
            <person name="Steczkiewicz K."/>
            <person name="Masonjones S."/>
            <person name="Liao H.L."/>
            <person name="Gajdeczka M.T."/>
            <person name="Anike F."/>
            <person name="Vuek A."/>
            <person name="Anishchenko I.M."/>
            <person name="Voigt K."/>
            <person name="de Hoog G.S."/>
            <person name="Smith M.E."/>
            <person name="Heitman J."/>
            <person name="Vilgalys R."/>
            <person name="Stajich J.E."/>
        </authorList>
    </citation>
    <scope>NUCLEOTIDE SEQUENCE [LARGE SCALE GENOMIC DNA]</scope>
    <source>
        <strain evidence="2 3">LSU 92-RS-03</strain>
    </source>
</reference>
<feature type="compositionally biased region" description="Basic residues" evidence="1">
    <location>
        <begin position="97"/>
        <end position="106"/>
    </location>
</feature>
<gene>
    <name evidence="2" type="ORF">CU098_012994</name>
</gene>
<evidence type="ECO:0000256" key="1">
    <source>
        <dbReference type="SAM" id="MobiDB-lite"/>
    </source>
</evidence>
<feature type="compositionally biased region" description="Acidic residues" evidence="1">
    <location>
        <begin position="151"/>
        <end position="164"/>
    </location>
</feature>
<feature type="region of interest" description="Disordered" evidence="1">
    <location>
        <begin position="1"/>
        <end position="32"/>
    </location>
</feature>
<feature type="region of interest" description="Disordered" evidence="1">
    <location>
        <begin position="47"/>
        <end position="425"/>
    </location>
</feature>
<dbReference type="SMART" id="SM00384">
    <property type="entry name" value="AT_hook"/>
    <property type="match status" value="12"/>
</dbReference>
<dbReference type="GO" id="GO:0003677">
    <property type="term" value="F:DNA binding"/>
    <property type="evidence" value="ECO:0007669"/>
    <property type="project" value="InterPro"/>
</dbReference>
<dbReference type="InterPro" id="IPR017956">
    <property type="entry name" value="AT_hook_DNA-bd_motif"/>
</dbReference>
<dbReference type="PRINTS" id="PR00929">
    <property type="entry name" value="ATHOOK"/>
</dbReference>
<feature type="compositionally biased region" description="Basic and acidic residues" evidence="1">
    <location>
        <begin position="214"/>
        <end position="227"/>
    </location>
</feature>
<evidence type="ECO:0000313" key="3">
    <source>
        <dbReference type="Proteomes" id="UP000253551"/>
    </source>
</evidence>
<comment type="caution">
    <text evidence="2">The sequence shown here is derived from an EMBL/GenBank/DDBJ whole genome shotgun (WGS) entry which is preliminary data.</text>
</comment>
<sequence length="425" mass="48836">MVQNQDMTEPPRSRGRPRKNEPLDQTKETSDKLEKIILAVDNEQDKKVESLRVEKLEKRGRPRKNPVDEEALSGGKSTESRSRGRPRKIVQAAVVVKGKRGRPKKALKVEHDSDDLIEQGILVESKIPLKIGKPKKDSTIDQDKEVLSTNEDGEHEQVDELEQLDEVKEPPRKRGRPRKSPELEENEEKDEDEQVDELESTNGVKAPRKRGRPRKDPVSDQSQEKESLANNGDNVHCTPPKRGRPKKYTNKEIDINAPLKRGRPRKHSKKKQASSEENSVHGSEETQRSEEPTTNSVAEKNQVGEEPVNEAKDVKEKENKTSKKRGRPRKNIAREEYSQPKKRGRPRTYPEHRHSVQEVQSDSEDLTKDAHEEFAKEKVVKRRGRPRKHSIEIDYVPKKREGSNEIKPPAKRGRPRKYQVEKLDG</sequence>
<feature type="compositionally biased region" description="Basic residues" evidence="1">
    <location>
        <begin position="379"/>
        <end position="388"/>
    </location>
</feature>
<organism evidence="2 3">
    <name type="scientific">Rhizopus stolonifer</name>
    <name type="common">Rhizopus nigricans</name>
    <dbReference type="NCBI Taxonomy" id="4846"/>
    <lineage>
        <taxon>Eukaryota</taxon>
        <taxon>Fungi</taxon>
        <taxon>Fungi incertae sedis</taxon>
        <taxon>Mucoromycota</taxon>
        <taxon>Mucoromycotina</taxon>
        <taxon>Mucoromycetes</taxon>
        <taxon>Mucorales</taxon>
        <taxon>Mucorineae</taxon>
        <taxon>Rhizopodaceae</taxon>
        <taxon>Rhizopus</taxon>
    </lineage>
</organism>
<dbReference type="Proteomes" id="UP000253551">
    <property type="component" value="Unassembled WGS sequence"/>
</dbReference>
<name>A0A367KTV0_RHIST</name>
<feature type="compositionally biased region" description="Basic and acidic residues" evidence="1">
    <location>
        <begin position="389"/>
        <end position="404"/>
    </location>
</feature>
<feature type="compositionally biased region" description="Basic and acidic residues" evidence="1">
    <location>
        <begin position="365"/>
        <end position="378"/>
    </location>
</feature>
<feature type="compositionally biased region" description="Acidic residues" evidence="1">
    <location>
        <begin position="183"/>
        <end position="199"/>
    </location>
</feature>
<feature type="compositionally biased region" description="Basic and acidic residues" evidence="1">
    <location>
        <begin position="18"/>
        <end position="32"/>
    </location>
</feature>
<dbReference type="OrthoDB" id="2247751at2759"/>
<feature type="compositionally biased region" description="Basic residues" evidence="1">
    <location>
        <begin position="260"/>
        <end position="272"/>
    </location>
</feature>
<feature type="compositionally biased region" description="Basic residues" evidence="1">
    <location>
        <begin position="322"/>
        <end position="331"/>
    </location>
</feature>
<protein>
    <submittedName>
        <fullName evidence="2">Uncharacterized protein</fullName>
    </submittedName>
</protein>
<dbReference type="Pfam" id="PF02178">
    <property type="entry name" value="AT_hook"/>
    <property type="match status" value="12"/>
</dbReference>
<evidence type="ECO:0000313" key="2">
    <source>
        <dbReference type="EMBL" id="RCI05567.1"/>
    </source>
</evidence>
<proteinExistence type="predicted"/>
<keyword evidence="3" id="KW-1185">Reference proteome</keyword>
<feature type="compositionally biased region" description="Basic and acidic residues" evidence="1">
    <location>
        <begin position="278"/>
        <end position="291"/>
    </location>
</feature>
<dbReference type="AlphaFoldDB" id="A0A367KTV0"/>
<dbReference type="EMBL" id="PJQM01000357">
    <property type="protein sequence ID" value="RCI05567.1"/>
    <property type="molecule type" value="Genomic_DNA"/>
</dbReference>
<accession>A0A367KTV0</accession>
<feature type="compositionally biased region" description="Basic residues" evidence="1">
    <location>
        <begin position="239"/>
        <end position="248"/>
    </location>
</feature>
<feature type="compositionally biased region" description="Basic and acidic residues" evidence="1">
    <location>
        <begin position="47"/>
        <end position="59"/>
    </location>
</feature>